<evidence type="ECO:0000313" key="2">
    <source>
        <dbReference type="EMBL" id="PZF74557.1"/>
    </source>
</evidence>
<evidence type="ECO:0000256" key="1">
    <source>
        <dbReference type="SAM" id="SignalP"/>
    </source>
</evidence>
<dbReference type="Proteomes" id="UP000248745">
    <property type="component" value="Unassembled WGS sequence"/>
</dbReference>
<gene>
    <name evidence="2" type="ORF">DN068_02990</name>
</gene>
<dbReference type="RefSeq" id="WP_110997397.1">
    <property type="nucleotide sequence ID" value="NZ_QKTW01000003.1"/>
</dbReference>
<comment type="caution">
    <text evidence="2">The sequence shown here is derived from an EMBL/GenBank/DDBJ whole genome shotgun (WGS) entry which is preliminary data.</text>
</comment>
<sequence>MKRFLFIIALFACTAIAHAQTMEWPALKTFHGVISQTYHPSEEGNLAPAKQRSKEIYDDAKQLATSSVPAAYQSPKMKEALSNLEKEAAKFNDMVTKMRPDPEIKKQLSVVHDAFHEVAGLCKEEKH</sequence>
<organism evidence="2 3">
    <name type="scientific">Taibaiella soli</name>
    <dbReference type="NCBI Taxonomy" id="1649169"/>
    <lineage>
        <taxon>Bacteria</taxon>
        <taxon>Pseudomonadati</taxon>
        <taxon>Bacteroidota</taxon>
        <taxon>Chitinophagia</taxon>
        <taxon>Chitinophagales</taxon>
        <taxon>Chitinophagaceae</taxon>
        <taxon>Taibaiella</taxon>
    </lineage>
</organism>
<proteinExistence type="predicted"/>
<dbReference type="EMBL" id="QKTW01000003">
    <property type="protein sequence ID" value="PZF74557.1"/>
    <property type="molecule type" value="Genomic_DNA"/>
</dbReference>
<name>A0A2W2BF76_9BACT</name>
<keyword evidence="3" id="KW-1185">Reference proteome</keyword>
<dbReference type="OrthoDB" id="666901at2"/>
<evidence type="ECO:0000313" key="3">
    <source>
        <dbReference type="Proteomes" id="UP000248745"/>
    </source>
</evidence>
<accession>A0A2W2BF76</accession>
<dbReference type="AlphaFoldDB" id="A0A2W2BF76"/>
<feature type="signal peptide" evidence="1">
    <location>
        <begin position="1"/>
        <end position="19"/>
    </location>
</feature>
<protein>
    <submittedName>
        <fullName evidence="2">Uncharacterized protein</fullName>
    </submittedName>
</protein>
<feature type="chain" id="PRO_5016165633" evidence="1">
    <location>
        <begin position="20"/>
        <end position="127"/>
    </location>
</feature>
<keyword evidence="1" id="KW-0732">Signal</keyword>
<reference evidence="2 3" key="1">
    <citation type="submission" date="2018-06" db="EMBL/GenBank/DDBJ databases">
        <title>Mucibacter soli gen. nov., sp. nov., a new member of the family Chitinophagaceae producing mucin.</title>
        <authorList>
            <person name="Kim M.-K."/>
            <person name="Park S."/>
            <person name="Kim T.-S."/>
            <person name="Joung Y."/>
            <person name="Han J.-H."/>
            <person name="Kim S.B."/>
        </authorList>
    </citation>
    <scope>NUCLEOTIDE SEQUENCE [LARGE SCALE GENOMIC DNA]</scope>
    <source>
        <strain evidence="2 3">R1-15</strain>
    </source>
</reference>